<evidence type="ECO:0000313" key="1">
    <source>
        <dbReference type="EMBL" id="MDO6413046.1"/>
    </source>
</evidence>
<organism evidence="1 2">
    <name type="scientific">Sphingomonas natans</name>
    <dbReference type="NCBI Taxonomy" id="3063330"/>
    <lineage>
        <taxon>Bacteria</taxon>
        <taxon>Pseudomonadati</taxon>
        <taxon>Pseudomonadota</taxon>
        <taxon>Alphaproteobacteria</taxon>
        <taxon>Sphingomonadales</taxon>
        <taxon>Sphingomonadaceae</taxon>
        <taxon>Sphingomonas</taxon>
    </lineage>
</organism>
<proteinExistence type="predicted"/>
<dbReference type="EMBL" id="JAUOTP010000001">
    <property type="protein sequence ID" value="MDO6413046.1"/>
    <property type="molecule type" value="Genomic_DNA"/>
</dbReference>
<accession>A0ABT8Y416</accession>
<keyword evidence="2" id="KW-1185">Reference proteome</keyword>
<evidence type="ECO:0000313" key="2">
    <source>
        <dbReference type="Proteomes" id="UP001169764"/>
    </source>
</evidence>
<dbReference type="Proteomes" id="UP001169764">
    <property type="component" value="Unassembled WGS sequence"/>
</dbReference>
<dbReference type="Pfam" id="PF06347">
    <property type="entry name" value="SH3_4"/>
    <property type="match status" value="2"/>
</dbReference>
<dbReference type="InterPro" id="IPR010466">
    <property type="entry name" value="DUF1058"/>
</dbReference>
<comment type="caution">
    <text evidence="1">The sequence shown here is derived from an EMBL/GenBank/DDBJ whole genome shotgun (WGS) entry which is preliminary data.</text>
</comment>
<dbReference type="Gene3D" id="2.30.30.40">
    <property type="entry name" value="SH3 Domains"/>
    <property type="match status" value="2"/>
</dbReference>
<name>A0ABT8Y416_9SPHN</name>
<protein>
    <submittedName>
        <fullName evidence="1">SH3 domain-containing protein</fullName>
    </submittedName>
</protein>
<gene>
    <name evidence="1" type="ORF">Q4F19_01495</name>
</gene>
<reference evidence="1" key="1">
    <citation type="submission" date="2023-07" db="EMBL/GenBank/DDBJ databases">
        <authorList>
            <person name="Kim M."/>
        </authorList>
    </citation>
    <scope>NUCLEOTIDE SEQUENCE</scope>
    <source>
        <strain evidence="1">BIUV-7</strain>
    </source>
</reference>
<sequence length="156" mass="17042">MTLAVSAAAASVAAPVVAQERAVPYWASIAAGQAMMRSGPDRSYPGIWLYKRRDLPVRVVQVHGAWRRVQDMDGATGWMLAILLAARRSAVVTGDGYRPIRAEPNDGAALLWQAQAGVVGRISKCDGTWCRIEIGERKGWIHEDAMWGTDPAERIE</sequence>